<dbReference type="InterPro" id="IPR045179">
    <property type="entry name" value="YgfZ/GcvT"/>
</dbReference>
<dbReference type="InterPro" id="IPR029043">
    <property type="entry name" value="GcvT/YgfZ_C"/>
</dbReference>
<dbReference type="InterPro" id="IPR027266">
    <property type="entry name" value="TrmE/GcvT-like"/>
</dbReference>
<evidence type="ECO:0000259" key="4">
    <source>
        <dbReference type="Pfam" id="PF08669"/>
    </source>
</evidence>
<dbReference type="SUPFAM" id="SSF101790">
    <property type="entry name" value="Aminomethyltransferase beta-barrel domain"/>
    <property type="match status" value="1"/>
</dbReference>
<dbReference type="PIRSF" id="PIRSF006487">
    <property type="entry name" value="GcvT"/>
    <property type="match status" value="1"/>
</dbReference>
<proteinExistence type="predicted"/>
<dbReference type="AlphaFoldDB" id="A0A6J6NRM0"/>
<evidence type="ECO:0000313" key="5">
    <source>
        <dbReference type="EMBL" id="CAB4688816.1"/>
    </source>
</evidence>
<dbReference type="GO" id="GO:0005739">
    <property type="term" value="C:mitochondrion"/>
    <property type="evidence" value="ECO:0007669"/>
    <property type="project" value="UniProtKB-SubCell"/>
</dbReference>
<organism evidence="5">
    <name type="scientific">freshwater metagenome</name>
    <dbReference type="NCBI Taxonomy" id="449393"/>
    <lineage>
        <taxon>unclassified sequences</taxon>
        <taxon>metagenomes</taxon>
        <taxon>ecological metagenomes</taxon>
    </lineage>
</organism>
<evidence type="ECO:0000256" key="1">
    <source>
        <dbReference type="ARBA" id="ARBA00004173"/>
    </source>
</evidence>
<dbReference type="InterPro" id="IPR017703">
    <property type="entry name" value="YgfZ/GCV_T_CS"/>
</dbReference>
<dbReference type="PANTHER" id="PTHR22602:SF0">
    <property type="entry name" value="TRANSFERASE CAF17, MITOCHONDRIAL-RELATED"/>
    <property type="match status" value="1"/>
</dbReference>
<gene>
    <name evidence="5" type="ORF">UFOPK2373_00666</name>
</gene>
<sequence length="337" mass="37169">MTQSFSNPLVEQRDFIAGKAAISLEDKAVIAISGEDRLTWLNDILSQKLDELAVGVSTEALWLDAQGRIVRDFHIIDDGETTWLITFKAELEELLTQLKRMVFRAKVVITDRTEDFVVIATWNKSVSETYSSNGVSLQWQDPWPTTSPGGWRYGDKPIAAWEYREALVPITTEPHVWQSFTKAGTMALDALRVAAFKPAGPNEVDEKALPHESDWLATAVHMNKGCYRGQEAVAKVHNLGHPPRRLVFLHLDGSAHALPNTGDEVYLGEELVGKVTSVGQHFEMGPIALALVKRNVSLDAELSIVSGTETISATQEVIVPQSAGSVIDLGEFRAKKK</sequence>
<dbReference type="NCBIfam" id="TIGR03317">
    <property type="entry name" value="ygfZ_signature"/>
    <property type="match status" value="1"/>
</dbReference>
<keyword evidence="3" id="KW-0496">Mitochondrion</keyword>
<evidence type="ECO:0000256" key="3">
    <source>
        <dbReference type="ARBA" id="ARBA00023128"/>
    </source>
</evidence>
<comment type="subcellular location">
    <subcellularLocation>
        <location evidence="1">Mitochondrion</location>
    </subcellularLocation>
</comment>
<accession>A0A6J6NRM0</accession>
<protein>
    <submittedName>
        <fullName evidence="5">Unannotated protein</fullName>
    </submittedName>
</protein>
<evidence type="ECO:0000256" key="2">
    <source>
        <dbReference type="ARBA" id="ARBA00022946"/>
    </source>
</evidence>
<dbReference type="GO" id="GO:0016226">
    <property type="term" value="P:iron-sulfur cluster assembly"/>
    <property type="evidence" value="ECO:0007669"/>
    <property type="project" value="TreeGrafter"/>
</dbReference>
<dbReference type="PANTHER" id="PTHR22602">
    <property type="entry name" value="TRANSFERASE CAF17, MITOCHONDRIAL-RELATED"/>
    <property type="match status" value="1"/>
</dbReference>
<dbReference type="SUPFAM" id="SSF103025">
    <property type="entry name" value="Folate-binding domain"/>
    <property type="match status" value="1"/>
</dbReference>
<keyword evidence="2" id="KW-0809">Transit peptide</keyword>
<dbReference type="Pfam" id="PF08669">
    <property type="entry name" value="GCV_T_C"/>
    <property type="match status" value="1"/>
</dbReference>
<dbReference type="EMBL" id="CAEZXL010000102">
    <property type="protein sequence ID" value="CAB4688816.1"/>
    <property type="molecule type" value="Genomic_DNA"/>
</dbReference>
<dbReference type="InterPro" id="IPR013977">
    <property type="entry name" value="GcvT_C"/>
</dbReference>
<name>A0A6J6NRM0_9ZZZZ</name>
<dbReference type="Gene3D" id="3.30.1360.120">
    <property type="entry name" value="Probable tRNA modification gtpase trme, domain 1"/>
    <property type="match status" value="1"/>
</dbReference>
<reference evidence="5" key="1">
    <citation type="submission" date="2020-05" db="EMBL/GenBank/DDBJ databases">
        <authorList>
            <person name="Chiriac C."/>
            <person name="Salcher M."/>
            <person name="Ghai R."/>
            <person name="Kavagutti S V."/>
        </authorList>
    </citation>
    <scope>NUCLEOTIDE SEQUENCE</scope>
</reference>
<feature type="domain" description="Aminomethyltransferase C-terminal" evidence="4">
    <location>
        <begin position="244"/>
        <end position="314"/>
    </location>
</feature>